<organism evidence="12 13">
    <name type="scientific">Ligilactobacillus ruminis DSM 20403 = NBRC 102161</name>
    <dbReference type="NCBI Taxonomy" id="1423798"/>
    <lineage>
        <taxon>Bacteria</taxon>
        <taxon>Bacillati</taxon>
        <taxon>Bacillota</taxon>
        <taxon>Bacilli</taxon>
        <taxon>Lactobacillales</taxon>
        <taxon>Lactobacillaceae</taxon>
        <taxon>Ligilactobacillus</taxon>
    </lineage>
</organism>
<feature type="site" description="Deprotonates C-terminal active site Cys" evidence="9">
    <location>
        <position position="22"/>
    </location>
</feature>
<evidence type="ECO:0000256" key="1">
    <source>
        <dbReference type="ARBA" id="ARBA00008987"/>
    </source>
</evidence>
<keyword evidence="6 10" id="KW-0676">Redox-active center</keyword>
<evidence type="ECO:0000256" key="3">
    <source>
        <dbReference type="ARBA" id="ARBA00022448"/>
    </source>
</evidence>
<sequence>MIENLTNDNFTEKTAQGLTFTDFWATWCGPCRMQGPVVEQLSEELDGKVSFFKVDVDENQATAEKFGVMSIPTMIIQKDGKVVDTVIGYHEKDALKKIIEKYL</sequence>
<keyword evidence="4" id="KW-0249">Electron transport</keyword>
<dbReference type="PIRSF" id="PIRSF000077">
    <property type="entry name" value="Thioredoxin"/>
    <property type="match status" value="1"/>
</dbReference>
<dbReference type="OrthoDB" id="9790390at2"/>
<evidence type="ECO:0000256" key="10">
    <source>
        <dbReference type="PIRSR" id="PIRSR000077-4"/>
    </source>
</evidence>
<dbReference type="RefSeq" id="WP_046922764.1">
    <property type="nucleotide sequence ID" value="NZ_AYYL01000010.1"/>
</dbReference>
<dbReference type="AlphaFoldDB" id="A0A1I2Q7H7"/>
<dbReference type="GO" id="GO:0005829">
    <property type="term" value="C:cytosol"/>
    <property type="evidence" value="ECO:0007669"/>
    <property type="project" value="TreeGrafter"/>
</dbReference>
<dbReference type="CDD" id="cd02947">
    <property type="entry name" value="TRX_family"/>
    <property type="match status" value="1"/>
</dbReference>
<dbReference type="PROSITE" id="PS51352">
    <property type="entry name" value="THIOREDOXIN_2"/>
    <property type="match status" value="1"/>
</dbReference>
<feature type="active site" description="Nucleophile" evidence="9">
    <location>
        <position position="28"/>
    </location>
</feature>
<evidence type="ECO:0000256" key="8">
    <source>
        <dbReference type="PIRNR" id="PIRNR000077"/>
    </source>
</evidence>
<dbReference type="GO" id="GO:0045454">
    <property type="term" value="P:cell redox homeostasis"/>
    <property type="evidence" value="ECO:0007669"/>
    <property type="project" value="TreeGrafter"/>
</dbReference>
<feature type="active site" description="Nucleophile" evidence="9">
    <location>
        <position position="31"/>
    </location>
</feature>
<dbReference type="InterPro" id="IPR017937">
    <property type="entry name" value="Thioredoxin_CS"/>
</dbReference>
<dbReference type="InterPro" id="IPR005746">
    <property type="entry name" value="Thioredoxin"/>
</dbReference>
<protein>
    <recommendedName>
        <fullName evidence="2 7">Thioredoxin</fullName>
    </recommendedName>
</protein>
<gene>
    <name evidence="12" type="ORF">SAMN02910432_00502</name>
</gene>
<evidence type="ECO:0000313" key="13">
    <source>
        <dbReference type="Proteomes" id="UP000182635"/>
    </source>
</evidence>
<feature type="domain" description="Thioredoxin" evidence="11">
    <location>
        <begin position="1"/>
        <end position="103"/>
    </location>
</feature>
<evidence type="ECO:0000256" key="9">
    <source>
        <dbReference type="PIRSR" id="PIRSR000077-1"/>
    </source>
</evidence>
<dbReference type="SUPFAM" id="SSF52833">
    <property type="entry name" value="Thioredoxin-like"/>
    <property type="match status" value="1"/>
</dbReference>
<reference evidence="13" key="1">
    <citation type="submission" date="2016-10" db="EMBL/GenBank/DDBJ databases">
        <authorList>
            <person name="Varghese N."/>
            <person name="Submissions S."/>
        </authorList>
    </citation>
    <scope>NUCLEOTIDE SEQUENCE [LARGE SCALE GENOMIC DNA]</scope>
    <source>
        <strain evidence="13">DSM 20403</strain>
    </source>
</reference>
<evidence type="ECO:0000313" key="12">
    <source>
        <dbReference type="EMBL" id="SFG24322.1"/>
    </source>
</evidence>
<dbReference type="PROSITE" id="PS00194">
    <property type="entry name" value="THIOREDOXIN_1"/>
    <property type="match status" value="1"/>
</dbReference>
<feature type="site" description="Contributes to redox potential value" evidence="9">
    <location>
        <position position="29"/>
    </location>
</feature>
<evidence type="ECO:0000256" key="5">
    <source>
        <dbReference type="ARBA" id="ARBA00023157"/>
    </source>
</evidence>
<dbReference type="PANTHER" id="PTHR45663">
    <property type="entry name" value="GEO12009P1"/>
    <property type="match status" value="1"/>
</dbReference>
<accession>A0A1I2Q7H7</accession>
<dbReference type="NCBIfam" id="TIGR01068">
    <property type="entry name" value="thioredoxin"/>
    <property type="match status" value="1"/>
</dbReference>
<dbReference type="InterPro" id="IPR013766">
    <property type="entry name" value="Thioredoxin_domain"/>
</dbReference>
<evidence type="ECO:0000259" key="11">
    <source>
        <dbReference type="PROSITE" id="PS51352"/>
    </source>
</evidence>
<dbReference type="PANTHER" id="PTHR45663:SF11">
    <property type="entry name" value="GEO12009P1"/>
    <property type="match status" value="1"/>
</dbReference>
<evidence type="ECO:0000256" key="7">
    <source>
        <dbReference type="NCBIfam" id="TIGR01068"/>
    </source>
</evidence>
<dbReference type="Proteomes" id="UP000182635">
    <property type="component" value="Unassembled WGS sequence"/>
</dbReference>
<dbReference type="FunFam" id="3.40.30.10:FF:000001">
    <property type="entry name" value="Thioredoxin"/>
    <property type="match status" value="1"/>
</dbReference>
<dbReference type="Pfam" id="PF00085">
    <property type="entry name" value="Thioredoxin"/>
    <property type="match status" value="1"/>
</dbReference>
<feature type="disulfide bond" description="Redox-active" evidence="10">
    <location>
        <begin position="28"/>
        <end position="31"/>
    </location>
</feature>
<evidence type="ECO:0000256" key="4">
    <source>
        <dbReference type="ARBA" id="ARBA00022982"/>
    </source>
</evidence>
<dbReference type="GO" id="GO:0015035">
    <property type="term" value="F:protein-disulfide reductase activity"/>
    <property type="evidence" value="ECO:0007669"/>
    <property type="project" value="UniProtKB-UniRule"/>
</dbReference>
<proteinExistence type="inferred from homology"/>
<keyword evidence="5 10" id="KW-1015">Disulfide bond</keyword>
<comment type="similarity">
    <text evidence="1 8">Belongs to the thioredoxin family.</text>
</comment>
<feature type="site" description="Contributes to redox potential value" evidence="9">
    <location>
        <position position="30"/>
    </location>
</feature>
<dbReference type="InterPro" id="IPR036249">
    <property type="entry name" value="Thioredoxin-like_sf"/>
</dbReference>
<evidence type="ECO:0000256" key="2">
    <source>
        <dbReference type="ARBA" id="ARBA00020570"/>
    </source>
</evidence>
<name>A0A1I2Q7H7_9LACO</name>
<dbReference type="EMBL" id="FOPI01000007">
    <property type="protein sequence ID" value="SFG24322.1"/>
    <property type="molecule type" value="Genomic_DNA"/>
</dbReference>
<dbReference type="PRINTS" id="PR00421">
    <property type="entry name" value="THIOREDOXIN"/>
</dbReference>
<keyword evidence="3" id="KW-0813">Transport</keyword>
<evidence type="ECO:0000256" key="6">
    <source>
        <dbReference type="ARBA" id="ARBA00023284"/>
    </source>
</evidence>
<dbReference type="Gene3D" id="3.40.30.10">
    <property type="entry name" value="Glutaredoxin"/>
    <property type="match status" value="1"/>
</dbReference>